<feature type="domain" description="Glycosyltransferase 2-like" evidence="1">
    <location>
        <begin position="7"/>
        <end position="190"/>
    </location>
</feature>
<reference evidence="2 3" key="1">
    <citation type="submission" date="2019-08" db="EMBL/GenBank/DDBJ databases">
        <title>Complete genome sequence of Rhodanobacter glycinis strain T01E-68 isolated from tomato root.</title>
        <authorList>
            <person name="Weon H.-Y."/>
            <person name="Lee S.A."/>
        </authorList>
    </citation>
    <scope>NUCLEOTIDE SEQUENCE [LARGE SCALE GENOMIC DNA]</scope>
    <source>
        <strain evidence="2 3">T01E-68</strain>
    </source>
</reference>
<dbReference type="Gene3D" id="3.90.550.10">
    <property type="entry name" value="Spore Coat Polysaccharide Biosynthesis Protein SpsA, Chain A"/>
    <property type="match status" value="1"/>
</dbReference>
<keyword evidence="2" id="KW-0808">Transferase</keyword>
<dbReference type="CDD" id="cd04186">
    <property type="entry name" value="GT_2_like_c"/>
    <property type="match status" value="1"/>
</dbReference>
<dbReference type="PANTHER" id="PTHR43179:SF7">
    <property type="entry name" value="RHAMNOSYLTRANSFERASE WBBL"/>
    <property type="match status" value="1"/>
</dbReference>
<dbReference type="Proteomes" id="UP000321807">
    <property type="component" value="Chromosome"/>
</dbReference>
<protein>
    <submittedName>
        <fullName evidence="2">Glycosyltransferase family 2 protein</fullName>
    </submittedName>
</protein>
<gene>
    <name evidence="2" type="ORF">CS053_14875</name>
</gene>
<name>A0A5B9E026_9GAMM</name>
<organism evidence="2 3">
    <name type="scientific">Rhodanobacter glycinis</name>
    <dbReference type="NCBI Taxonomy" id="582702"/>
    <lineage>
        <taxon>Bacteria</taxon>
        <taxon>Pseudomonadati</taxon>
        <taxon>Pseudomonadota</taxon>
        <taxon>Gammaproteobacteria</taxon>
        <taxon>Lysobacterales</taxon>
        <taxon>Rhodanobacteraceae</taxon>
        <taxon>Rhodanobacter</taxon>
    </lineage>
</organism>
<dbReference type="InterPro" id="IPR001173">
    <property type="entry name" value="Glyco_trans_2-like"/>
</dbReference>
<proteinExistence type="predicted"/>
<sequence length="317" mass="35447">MNVAKCSIVVVNWNAGKQLLECIQSIVDYNNALVTQVVVVDNGSSDGSMKLVEGLRDTPFPLRLVYNDKNLGFGAACNRGATLAESEYVLFLNPDAKLLSGSLGGPLTFMEETANVDVGVVGVQLLDEQGKVARSCARFPTLGMFASQILAIDRLPGMGNFGLHMSEWEHDTTQTVDHVIGAFFLIRRSLFVRVGGFDERFFVYLEDLDLSLRVHQSNFRAVYLANAQAFHAGGGTSRQVKARRLFYSLRSRLYYGFKHFSALQSWILLAITLLIEPLTRSFLAVFRRSASDLFNTWCAYGMLLRDLPRILREARER</sequence>
<dbReference type="KEGG" id="rgl:CS053_14875"/>
<dbReference type="GO" id="GO:0016740">
    <property type="term" value="F:transferase activity"/>
    <property type="evidence" value="ECO:0007669"/>
    <property type="project" value="UniProtKB-KW"/>
</dbReference>
<dbReference type="RefSeq" id="WP_147627970.1">
    <property type="nucleotide sequence ID" value="NZ_CP042807.1"/>
</dbReference>
<dbReference type="AlphaFoldDB" id="A0A5B9E026"/>
<dbReference type="SUPFAM" id="SSF53448">
    <property type="entry name" value="Nucleotide-diphospho-sugar transferases"/>
    <property type="match status" value="1"/>
</dbReference>
<dbReference type="Pfam" id="PF00535">
    <property type="entry name" value="Glycos_transf_2"/>
    <property type="match status" value="1"/>
</dbReference>
<dbReference type="EMBL" id="CP042807">
    <property type="protein sequence ID" value="QEE25643.1"/>
    <property type="molecule type" value="Genomic_DNA"/>
</dbReference>
<accession>A0A5B9E026</accession>
<evidence type="ECO:0000313" key="2">
    <source>
        <dbReference type="EMBL" id="QEE25643.1"/>
    </source>
</evidence>
<dbReference type="InterPro" id="IPR029044">
    <property type="entry name" value="Nucleotide-diphossugar_trans"/>
</dbReference>
<evidence type="ECO:0000313" key="3">
    <source>
        <dbReference type="Proteomes" id="UP000321807"/>
    </source>
</evidence>
<dbReference type="PANTHER" id="PTHR43179">
    <property type="entry name" value="RHAMNOSYLTRANSFERASE WBBL"/>
    <property type="match status" value="1"/>
</dbReference>
<evidence type="ECO:0000259" key="1">
    <source>
        <dbReference type="Pfam" id="PF00535"/>
    </source>
</evidence>